<keyword evidence="3" id="KW-0597">Phosphoprotein</keyword>
<dbReference type="InterPro" id="IPR045851">
    <property type="entry name" value="AMP-bd_C_sf"/>
</dbReference>
<dbReference type="NCBIfam" id="NF003417">
    <property type="entry name" value="PRK04813.1"/>
    <property type="match status" value="3"/>
</dbReference>
<protein>
    <submittedName>
        <fullName evidence="6">Amino acid adenylation domain-containing protein</fullName>
    </submittedName>
</protein>
<evidence type="ECO:0000259" key="5">
    <source>
        <dbReference type="PROSITE" id="PS50075"/>
    </source>
</evidence>
<keyword evidence="2" id="KW-0596">Phosphopantetheine</keyword>
<dbReference type="InterPro" id="IPR023213">
    <property type="entry name" value="CAT-like_dom_sf"/>
</dbReference>
<dbReference type="Pfam" id="PF00550">
    <property type="entry name" value="PP-binding"/>
    <property type="match status" value="3"/>
</dbReference>
<accession>A0A5Q2RK46</accession>
<dbReference type="InterPro" id="IPR010071">
    <property type="entry name" value="AA_adenyl_dom"/>
</dbReference>
<feature type="domain" description="Carrier" evidence="5">
    <location>
        <begin position="530"/>
        <end position="605"/>
    </location>
</feature>
<dbReference type="Gene3D" id="3.40.50.980">
    <property type="match status" value="2"/>
</dbReference>
<dbReference type="GO" id="GO:0005737">
    <property type="term" value="C:cytoplasm"/>
    <property type="evidence" value="ECO:0007669"/>
    <property type="project" value="TreeGrafter"/>
</dbReference>
<feature type="region of interest" description="Disordered" evidence="4">
    <location>
        <begin position="1"/>
        <end position="24"/>
    </location>
</feature>
<dbReference type="GO" id="GO:0044550">
    <property type="term" value="P:secondary metabolite biosynthetic process"/>
    <property type="evidence" value="ECO:0007669"/>
    <property type="project" value="TreeGrafter"/>
</dbReference>
<comment type="cofactor">
    <cofactor evidence="1">
        <name>pantetheine 4'-phosphate</name>
        <dbReference type="ChEBI" id="CHEBI:47942"/>
    </cofactor>
</comment>
<dbReference type="CDD" id="cd05930">
    <property type="entry name" value="A_NRPS"/>
    <property type="match status" value="3"/>
</dbReference>
<dbReference type="SUPFAM" id="SSF52777">
    <property type="entry name" value="CoA-dependent acyltransferases"/>
    <property type="match status" value="4"/>
</dbReference>
<dbReference type="Pfam" id="PF13193">
    <property type="entry name" value="AMP-binding_C"/>
    <property type="match status" value="1"/>
</dbReference>
<dbReference type="PROSITE" id="PS50075">
    <property type="entry name" value="CARRIER"/>
    <property type="match status" value="3"/>
</dbReference>
<dbReference type="Gene3D" id="3.30.559.30">
    <property type="entry name" value="Nonribosomal peptide synthetase, condensation domain"/>
    <property type="match status" value="2"/>
</dbReference>
<organism evidence="6 7">
    <name type="scientific">Actinomarinicola tropica</name>
    <dbReference type="NCBI Taxonomy" id="2789776"/>
    <lineage>
        <taxon>Bacteria</taxon>
        <taxon>Bacillati</taxon>
        <taxon>Actinomycetota</taxon>
        <taxon>Acidimicrobiia</taxon>
        <taxon>Acidimicrobiales</taxon>
        <taxon>Iamiaceae</taxon>
        <taxon>Actinomarinicola</taxon>
    </lineage>
</organism>
<dbReference type="Gene3D" id="3.40.50.12780">
    <property type="entry name" value="N-terminal domain of ligase-like"/>
    <property type="match status" value="2"/>
</dbReference>
<dbReference type="Pfam" id="PF00501">
    <property type="entry name" value="AMP-binding"/>
    <property type="match status" value="3"/>
</dbReference>
<dbReference type="SUPFAM" id="SSF56801">
    <property type="entry name" value="Acetyl-CoA synthetase-like"/>
    <property type="match status" value="3"/>
</dbReference>
<dbReference type="PROSITE" id="PS00455">
    <property type="entry name" value="AMP_BINDING"/>
    <property type="match status" value="3"/>
</dbReference>
<dbReference type="PANTHER" id="PTHR45527:SF1">
    <property type="entry name" value="FATTY ACID SYNTHASE"/>
    <property type="match status" value="1"/>
</dbReference>
<feature type="region of interest" description="Disordered" evidence="4">
    <location>
        <begin position="511"/>
        <end position="532"/>
    </location>
</feature>
<dbReference type="SUPFAM" id="SSF47336">
    <property type="entry name" value="ACP-like"/>
    <property type="match status" value="3"/>
</dbReference>
<dbReference type="NCBIfam" id="TIGR01733">
    <property type="entry name" value="AA-adenyl-dom"/>
    <property type="match status" value="3"/>
</dbReference>
<dbReference type="SMART" id="SM00823">
    <property type="entry name" value="PKS_PP"/>
    <property type="match status" value="3"/>
</dbReference>
<dbReference type="InterPro" id="IPR029058">
    <property type="entry name" value="AB_hydrolase_fold"/>
</dbReference>
<dbReference type="Gene3D" id="3.30.300.30">
    <property type="match status" value="3"/>
</dbReference>
<dbReference type="Proteomes" id="UP000334019">
    <property type="component" value="Chromosome"/>
</dbReference>
<keyword evidence="7" id="KW-1185">Reference proteome</keyword>
<dbReference type="Gene3D" id="1.10.1200.10">
    <property type="entry name" value="ACP-like"/>
    <property type="match status" value="3"/>
</dbReference>
<feature type="compositionally biased region" description="Basic and acidic residues" evidence="4">
    <location>
        <begin position="1"/>
        <end position="12"/>
    </location>
</feature>
<dbReference type="InterPro" id="IPR006162">
    <property type="entry name" value="Ppantetheine_attach_site"/>
</dbReference>
<feature type="domain" description="Carrier" evidence="5">
    <location>
        <begin position="2610"/>
        <end position="2685"/>
    </location>
</feature>
<dbReference type="KEGG" id="atq:GH723_06390"/>
<evidence type="ECO:0000256" key="4">
    <source>
        <dbReference type="SAM" id="MobiDB-lite"/>
    </source>
</evidence>
<evidence type="ECO:0000256" key="2">
    <source>
        <dbReference type="ARBA" id="ARBA00022450"/>
    </source>
</evidence>
<feature type="domain" description="Carrier" evidence="5">
    <location>
        <begin position="1547"/>
        <end position="1621"/>
    </location>
</feature>
<dbReference type="InterPro" id="IPR020845">
    <property type="entry name" value="AMP-binding_CS"/>
</dbReference>
<dbReference type="InterPro" id="IPR042099">
    <property type="entry name" value="ANL_N_sf"/>
</dbReference>
<dbReference type="PROSITE" id="PS00012">
    <property type="entry name" value="PHOSPHOPANTETHEINE"/>
    <property type="match status" value="2"/>
</dbReference>
<dbReference type="PANTHER" id="PTHR45527">
    <property type="entry name" value="NONRIBOSOMAL PEPTIDE SYNTHETASE"/>
    <property type="match status" value="1"/>
</dbReference>
<dbReference type="GO" id="GO:0003824">
    <property type="term" value="F:catalytic activity"/>
    <property type="evidence" value="ECO:0007669"/>
    <property type="project" value="InterPro"/>
</dbReference>
<evidence type="ECO:0000256" key="1">
    <source>
        <dbReference type="ARBA" id="ARBA00001957"/>
    </source>
</evidence>
<dbReference type="InterPro" id="IPR020806">
    <property type="entry name" value="PKS_PP-bd"/>
</dbReference>
<dbReference type="GO" id="GO:0031177">
    <property type="term" value="F:phosphopantetheine binding"/>
    <property type="evidence" value="ECO:0007669"/>
    <property type="project" value="InterPro"/>
</dbReference>
<dbReference type="InterPro" id="IPR000873">
    <property type="entry name" value="AMP-dep_synth/lig_dom"/>
</dbReference>
<evidence type="ECO:0000313" key="7">
    <source>
        <dbReference type="Proteomes" id="UP000334019"/>
    </source>
</evidence>
<dbReference type="InterPro" id="IPR009081">
    <property type="entry name" value="PP-bd_ACP"/>
</dbReference>
<name>A0A5Q2RK46_9ACTN</name>
<evidence type="ECO:0000313" key="6">
    <source>
        <dbReference type="EMBL" id="QGG94766.1"/>
    </source>
</evidence>
<dbReference type="SUPFAM" id="SSF53474">
    <property type="entry name" value="alpha/beta-Hydrolases"/>
    <property type="match status" value="1"/>
</dbReference>
<dbReference type="InterPro" id="IPR036736">
    <property type="entry name" value="ACP-like_sf"/>
</dbReference>
<gene>
    <name evidence="6" type="ORF">GH723_06390</name>
</gene>
<dbReference type="Gene3D" id="3.30.559.10">
    <property type="entry name" value="Chloramphenicol acetyltransferase-like domain"/>
    <property type="match status" value="2"/>
</dbReference>
<dbReference type="GO" id="GO:0043041">
    <property type="term" value="P:amino acid activation for nonribosomal peptide biosynthetic process"/>
    <property type="evidence" value="ECO:0007669"/>
    <property type="project" value="TreeGrafter"/>
</dbReference>
<dbReference type="InterPro" id="IPR025110">
    <property type="entry name" value="AMP-bd_C"/>
</dbReference>
<dbReference type="GO" id="GO:0008610">
    <property type="term" value="P:lipid biosynthetic process"/>
    <property type="evidence" value="ECO:0007669"/>
    <property type="project" value="UniProtKB-ARBA"/>
</dbReference>
<dbReference type="EMBL" id="CP045851">
    <property type="protein sequence ID" value="QGG94766.1"/>
    <property type="molecule type" value="Genomic_DNA"/>
</dbReference>
<evidence type="ECO:0000256" key="3">
    <source>
        <dbReference type="ARBA" id="ARBA00022553"/>
    </source>
</evidence>
<proteinExistence type="predicted"/>
<dbReference type="Gene3D" id="3.40.50.1820">
    <property type="entry name" value="alpha/beta hydrolase"/>
    <property type="match status" value="1"/>
</dbReference>
<sequence length="2937" mass="313268">MSTPRHDPRPQDVRVPPSWTTGPRRAPALTSMADLLDHGTSTAPDAPALIGPGPGGIRLEITYAELDRAVRARVAGLVAELDDARRVAVVAARHVDLVVTVLALWRAGISYVPVDPRSPDERWAAVLDIAEVTHVVGAASLLADRDLPPAVRTVPWDADAEPQDRPSSVDGSAEAYVLFTSGTTGRPKGVVVSHANLAVRLDHLVGLHPTPPRSLLQTTLAFDAALAPLLATLATGGAVVLADDEHAADPALAAQLIADEQVTYVDGVPSWYAALLDLAPPGALDSIRIVVVGAEVLPPELVTRHHRRLHARLVNDYGPTEATISATSWEVPVGWSGARVPIGRPHANTVVHVVAPDGTACGPGETGELWILGDGVAQGYLGRPDDPAFAPDPVTGAPCYRTGDLVSWRDDGLLDLHGRADRQVKIRGQRVEPDETEMVLLGPAFDDLANAAVEVDRSTGSPRLVAYVAPRPGASPTREDVAARLARILPPAQQPEVVVVLDALPTTPGGKIDRTALAPPPAGAAADGGEGHDDLERSILRAAEEVLAVEPIGRDADLAAIGADSLAAARIAARLRRRDGVDVEPSDLRDAPTAAALATLLRARPPRPLDDDVPHHVERDPSRVHVAPATDAHTSFWLLEQEPSRAGRSNISAVRHVVGVDVDEVQRAVDVLVERHAGLRTSFELRAEGVVQLVHPAGTVALTVERLDALGASHIDHAAARPFALDVAPLWRVLVAPTPGGVDVGVVVHHAIADGWALETLVDELVALAAHPGTPLPDAELDAVDLQRWVAERVERHGEDALAHWRRRVRLADETKGLVLPYDHRPRAGHPLDTDEVRLELDADARRRLTDAAARGGTSLFGLLVTGLAVTLRRYGAPERFTLGAAMANRPLPELEALIATTANFVPLEVGLDESRTIGHLLTSVDGEIRAAERWSWFPSELALRAEPRARSGHLVDVMVSMLNYRVASDVRRTPPSRMALTDLSVEIAPTDHGMSISLVHHEHRLDRPTVEALADAWRHTLELLAGDPATPLASLLGPRLVDEQEATWLGGEEGPAPRGTIMDLVLPHLEAGGAHAAVITGEREVSWSDLGHLVPRLASALAERGAGPGDRIVMALDGVEGVEILLACWWLGAVPVPQGERQPATKLAEIAERTEARLVLHPADVAALVDDAAGRAPLGRRDLDGSDPAYILFTSGSTGRPKGVVISHRALRASTDARLAWYDETPGTCLQLHDMAFDAAMATVTWYLAVGGTLVTVHHEDRLDLPLLADLIDRHSIGKIALVPSHHRALLQSVEPGRLPSLRLVAMGGEAVAPSLVELHRSRVPGARLVNEYGPTECTVWTVAHECTAEDEQREVVPIGRPIPGTVVRVADPRGRPVPRGAIGELLLGGHLLGEGYLDEPEQTAQRFVVHDGRRWYQTGDRVRWSTDGELEFHGRVDDQLKLRGYRIEPGEVEQVLVEDESVVRAKVGAVELAAGAPVLAAWVQPAGGATVSATDLLAACRTRLPEWMVPAHLVVVDEMPLTTSGKVDRRRLPRPQIDVGAEAEQPATPTEERVQEVWADLLGHRVGVTDDFFSAGGHSLLAAQMAVRVREATGSAIGLRDVLDAPTIRRIATLVDQLDGAGTVAERERAAGSVAARGDRDRTTWPLAPHQARLWYLTQLESTADAYHMVRIARVHGGLDVEALDAATRELGRRHPWLRSTIAVINGAPVQRVHDDPLVGLLVAPDGCDATAWSRELAARTFDLGSEAPWRIGVAPSGDHHVLTTVVHHVISDATADATFVEDLGRLYARAAGRETAEVPEAAHPGPIAADLAAARSEARRAADVAAWTTSLSGIDLSARLPVADDATPGVRRSVEAERTLDAELAARLVAVADQHSVTPFSLAAAAVGVVSARRMGVHDLVVGAPVDLRWRYPDAARTVAFMVETGMLPVRDPVGRSLVDTAADVLGHVADLLDSALPLDAVVAELRRHGELPTHGDPLQTYVGWIEADSMVVPHLGPGGPALEVLQDEPLAPMFDVNWTFVRREDGIVVRLDLDWSRLGERTAERLLDEVEHVLTVALDAPTQAVADLPALPAHLLAEVVAFGGQLPEQPLRPLVTSLWDALATSGAAVSALSADGSWRVVAGPELAERADDVAAALVASGIAPGSCVAVSSERGIPMVTAVLGVLRAGCAFVPIDAGHPVQRQRLLADEVDARAVIGTRPWIDDLAAHRGVTSILLDDDGRPTSRAPAPAAWPDRPPGSTTYVLFTSGSTGTPKGVVVTDEALRRRIDSFREAYGVASRFLHQSALGFDASIFMFWVLDTGGTLVVAPDEAAADPGGLGAVITDGEVDTMFVVPTVHRLLLEVVPGAVAGMRTVLIGGEELTPSLVAQHAAAAPDTALVNVYGPTETVVTATSAPIDPGVHAGGSVAIPIGRPHPGTLARIVDRHGGPTGVGAAGELLLGGPCVAAGYHGRPDLTAAAFVEPSDDRDVRWYRTGDQVRWTEDGDIVFLGRLDRQVKLRGQRIELSEIEHAVLALDGVEDALVDVVGSGSTARLVALVSPVSGRSSGEARAELARTLPRAWVPSQVVEVAAIPRTLGDKLDRRALPELVGDARPDDDAPPPDDVAAPVHAAISSIASAMAELLDRSHVGPDDDFFDVGGHSLLAAQLINVLAERLDATVTLADLMDAATPRRLTEVIERRAARSWTEERPDAEIHVLRDGELAPLAIVARDGETSFYLRHVLKVLDPRRPLWLVLRPAPTISERAFDLVHHGDRVAAALRTAGAPAVHLLGHSASGVVALEAAERLGAQAATVTLLDTVRPNGPDDVVREPVRRVRAWLADPRGEWRSLVALRRAERTLRRPTAEPDPMAVRQVRDAQDMRGFGRYRGRRFTRSVTLLAAEQTADGWGHDLGWSRWCDDLEVLPLPGDHFGVLMPPHVDATIAALAQILDDRP</sequence>
<dbReference type="Gene3D" id="2.30.38.10">
    <property type="entry name" value="Luciferase, Domain 3"/>
    <property type="match status" value="1"/>
</dbReference>
<dbReference type="Pfam" id="PF00668">
    <property type="entry name" value="Condensation"/>
    <property type="match status" value="2"/>
</dbReference>
<dbReference type="InterPro" id="IPR001242">
    <property type="entry name" value="Condensation_dom"/>
</dbReference>
<reference evidence="6 7" key="1">
    <citation type="submission" date="2019-11" db="EMBL/GenBank/DDBJ databases">
        <authorList>
            <person name="He Y."/>
        </authorList>
    </citation>
    <scope>NUCLEOTIDE SEQUENCE [LARGE SCALE GENOMIC DNA]</scope>
    <source>
        <strain evidence="6 7">SCSIO 58843</strain>
    </source>
</reference>